<organism evidence="1 2">
    <name type="scientific">Paraburkholderia bengalensis</name>
    <dbReference type="NCBI Taxonomy" id="2747562"/>
    <lineage>
        <taxon>Bacteria</taxon>
        <taxon>Pseudomonadati</taxon>
        <taxon>Pseudomonadota</taxon>
        <taxon>Betaproteobacteria</taxon>
        <taxon>Burkholderiales</taxon>
        <taxon>Burkholderiaceae</taxon>
        <taxon>Paraburkholderia</taxon>
    </lineage>
</organism>
<dbReference type="PANTHER" id="PTHR12993:SF30">
    <property type="entry name" value="N-ACETYL-ALPHA-D-GLUCOSAMINYL L-MALATE DEACETYLASE 1"/>
    <property type="match status" value="1"/>
</dbReference>
<dbReference type="Proteomes" id="UP001386437">
    <property type="component" value="Unassembled WGS sequence"/>
</dbReference>
<evidence type="ECO:0000313" key="1">
    <source>
        <dbReference type="EMBL" id="MEI6002628.1"/>
    </source>
</evidence>
<name>A0ABU8J3T4_9BURK</name>
<dbReference type="Gene3D" id="3.40.50.10320">
    <property type="entry name" value="LmbE-like"/>
    <property type="match status" value="1"/>
</dbReference>
<proteinExistence type="predicted"/>
<comment type="caution">
    <text evidence="1">The sequence shown here is derived from an EMBL/GenBank/DDBJ whole genome shotgun (WGS) entry which is preliminary data.</text>
</comment>
<accession>A0ABU8J3T4</accession>
<evidence type="ECO:0000313" key="2">
    <source>
        <dbReference type="Proteomes" id="UP001386437"/>
    </source>
</evidence>
<dbReference type="EMBL" id="JACFYJ010000123">
    <property type="protein sequence ID" value="MEI6002628.1"/>
    <property type="molecule type" value="Genomic_DNA"/>
</dbReference>
<dbReference type="InterPro" id="IPR003737">
    <property type="entry name" value="GlcNAc_PI_deacetylase-related"/>
</dbReference>
<reference evidence="1 2" key="1">
    <citation type="journal article" date="2022" name="Arch. Microbiol.">
        <title>Paraburkholderia bengalensis sp. nov. isolated from roots of Oryza sativa, IR64.</title>
        <authorList>
            <person name="Nag P."/>
            <person name="Mondal N."/>
            <person name="Sarkar J."/>
            <person name="Das S."/>
        </authorList>
    </citation>
    <scope>NUCLEOTIDE SEQUENCE [LARGE SCALE GENOMIC DNA]</scope>
    <source>
        <strain evidence="1 2">IR64_4_BI</strain>
    </source>
</reference>
<gene>
    <name evidence="1" type="ORF">H3V53_37625</name>
</gene>
<dbReference type="Pfam" id="PF02585">
    <property type="entry name" value="PIG-L"/>
    <property type="match status" value="1"/>
</dbReference>
<dbReference type="RefSeq" id="WP_336602238.1">
    <property type="nucleotide sequence ID" value="NZ_JACFYJ010000123.1"/>
</dbReference>
<dbReference type="PANTHER" id="PTHR12993">
    <property type="entry name" value="N-ACETYLGLUCOSAMINYL-PHOSPHATIDYLINOSITOL DE-N-ACETYLASE-RELATED"/>
    <property type="match status" value="1"/>
</dbReference>
<sequence>MSGRPVLVVAAHPDDEILGCGATMAAHAARGDDVHVAILAQGLTSRGEASREEFALLHAQASRANAIVGAKSLKLFELPDNRLDSVALLDIVKVIEELVNQYQPQTVYTHFGGDLNIDHRRTYEAVMTACRPLPGQCVEQVLCFEVQSSTEWSPAGALPAFVPNWFNDIEQTLDRKVEALAAYASEMRPFPHARSLEAVRHLAAWRGASVGCQAAEAFMLARQRVLIQGPKD</sequence>
<keyword evidence="2" id="KW-1185">Reference proteome</keyword>
<dbReference type="SUPFAM" id="SSF102588">
    <property type="entry name" value="LmbE-like"/>
    <property type="match status" value="1"/>
</dbReference>
<protein>
    <submittedName>
        <fullName evidence="1">PIG-L family deacetylase</fullName>
    </submittedName>
</protein>
<dbReference type="InterPro" id="IPR024078">
    <property type="entry name" value="LmbE-like_dom_sf"/>
</dbReference>